<name>A0AA95KKR9_9GAMM</name>
<reference evidence="2" key="2">
    <citation type="submission" date="2023-04" db="EMBL/GenBank/DDBJ databases">
        <authorList>
            <person name="Beletskiy A.V."/>
            <person name="Mardanov A.V."/>
            <person name="Ravin N.V."/>
        </authorList>
    </citation>
    <scope>NUCLEOTIDE SEQUENCE</scope>
    <source>
        <strain evidence="2">GKL-02</strain>
    </source>
</reference>
<dbReference type="Proteomes" id="UP001301326">
    <property type="component" value="Chromosome"/>
</dbReference>
<feature type="transmembrane region" description="Helical" evidence="1">
    <location>
        <begin position="46"/>
        <end position="73"/>
    </location>
</feature>
<dbReference type="EMBL" id="CP124756">
    <property type="protein sequence ID" value="WGZ93150.1"/>
    <property type="molecule type" value="Genomic_DNA"/>
</dbReference>
<evidence type="ECO:0008006" key="3">
    <source>
        <dbReference type="Google" id="ProtNLM"/>
    </source>
</evidence>
<gene>
    <name evidence="2" type="ORF">QJT81_15170</name>
</gene>
<evidence type="ECO:0000313" key="2">
    <source>
        <dbReference type="EMBL" id="WGZ93150.1"/>
    </source>
</evidence>
<evidence type="ECO:0000256" key="1">
    <source>
        <dbReference type="SAM" id="Phobius"/>
    </source>
</evidence>
<sequence length="98" mass="10218">MDNNPHTHGKVGLFSALGIGIGGMVGGGIFAVQGEAILLAKQATPLAFMLGGILALITFAGVAVASGFIFIAFQGFELIANAIRDIQYRYSEPIQTYS</sequence>
<organism evidence="2">
    <name type="scientific">Candidatus Thiothrix putei</name>
    <dbReference type="NCBI Taxonomy" id="3080811"/>
    <lineage>
        <taxon>Bacteria</taxon>
        <taxon>Pseudomonadati</taxon>
        <taxon>Pseudomonadota</taxon>
        <taxon>Gammaproteobacteria</taxon>
        <taxon>Thiotrichales</taxon>
        <taxon>Thiotrichaceae</taxon>
        <taxon>Thiothrix</taxon>
    </lineage>
</organism>
<reference evidence="2" key="1">
    <citation type="journal article" date="2023" name="Int. J. Mol. Sci.">
        <title>Metagenomics Revealed a New Genus 'Candidatus Thiocaldithrix dubininis' gen. nov., sp. nov. and a New Species 'Candidatus Thiothrix putei' sp. nov. in the Family Thiotrichaceae, Some Members of Which Have Traits of Both Na+- and H+-Motive Energetics.</title>
        <authorList>
            <person name="Ravin N.V."/>
            <person name="Muntyan M.S."/>
            <person name="Smolyakov D.D."/>
            <person name="Rudenko T.S."/>
            <person name="Beletsky A.V."/>
            <person name="Mardanov A.V."/>
            <person name="Grabovich M.Y."/>
        </authorList>
    </citation>
    <scope>NUCLEOTIDE SEQUENCE</scope>
    <source>
        <strain evidence="2">GKL-02</strain>
    </source>
</reference>
<dbReference type="AlphaFoldDB" id="A0AA95KKR9"/>
<keyword evidence="1" id="KW-0472">Membrane</keyword>
<keyword evidence="1" id="KW-1133">Transmembrane helix</keyword>
<feature type="transmembrane region" description="Helical" evidence="1">
    <location>
        <begin position="12"/>
        <end position="34"/>
    </location>
</feature>
<protein>
    <recommendedName>
        <fullName evidence="3">Amino acid permease</fullName>
    </recommendedName>
</protein>
<keyword evidence="1" id="KW-0812">Transmembrane</keyword>
<dbReference type="KEGG" id="tput:QJT81_15170"/>
<proteinExistence type="predicted"/>
<accession>A0AA95KKR9</accession>